<dbReference type="AlphaFoldDB" id="G3J5H4"/>
<dbReference type="InParanoid" id="G3J5H4"/>
<dbReference type="RefSeq" id="XP_006665912.1">
    <property type="nucleotide sequence ID" value="XM_006665849.1"/>
</dbReference>
<gene>
    <name evidence="2" type="ORF">CCM_00690</name>
</gene>
<feature type="region of interest" description="Disordered" evidence="1">
    <location>
        <begin position="68"/>
        <end position="124"/>
    </location>
</feature>
<dbReference type="Proteomes" id="UP000001610">
    <property type="component" value="Unassembled WGS sequence"/>
</dbReference>
<keyword evidence="3" id="KW-1185">Reference proteome</keyword>
<dbReference type="HOGENOM" id="CLU_1669312_0_0_1"/>
<evidence type="ECO:0000313" key="2">
    <source>
        <dbReference type="EMBL" id="EGX96035.1"/>
    </source>
</evidence>
<sequence>MPVHGTTHQSRPLLSLSPFSRNQRARVWMCETLMTGFSFATSLHLRLNHSMPAARGGTLPSFSVACVRSKTVPASPGRRRRRRRRAASPTTTRTQKKKNRTSHTDTARDGNPCLPGRPRGGGGGARLCGPVACDEGGMGSTWRFKKPPFLVPSQVPIE</sequence>
<reference evidence="2 3" key="1">
    <citation type="journal article" date="2011" name="Genome Biol.">
        <title>Genome sequence of the insect pathogenic fungus Cordyceps militaris, a valued traditional Chinese medicine.</title>
        <authorList>
            <person name="Zheng P."/>
            <person name="Xia Y."/>
            <person name="Xiao G."/>
            <person name="Xiong C."/>
            <person name="Hu X."/>
            <person name="Zhang S."/>
            <person name="Zheng H."/>
            <person name="Huang Y."/>
            <person name="Zhou Y."/>
            <person name="Wang S."/>
            <person name="Zhao G.P."/>
            <person name="Liu X."/>
            <person name="St Leger R.J."/>
            <person name="Wang C."/>
        </authorList>
    </citation>
    <scope>NUCLEOTIDE SEQUENCE [LARGE SCALE GENOMIC DNA]</scope>
    <source>
        <strain evidence="2 3">CM01</strain>
    </source>
</reference>
<dbReference type="KEGG" id="cmt:CCM_00690"/>
<organism evidence="2 3">
    <name type="scientific">Cordyceps militaris (strain CM01)</name>
    <name type="common">Caterpillar fungus</name>
    <dbReference type="NCBI Taxonomy" id="983644"/>
    <lineage>
        <taxon>Eukaryota</taxon>
        <taxon>Fungi</taxon>
        <taxon>Dikarya</taxon>
        <taxon>Ascomycota</taxon>
        <taxon>Pezizomycotina</taxon>
        <taxon>Sordariomycetes</taxon>
        <taxon>Hypocreomycetidae</taxon>
        <taxon>Hypocreales</taxon>
        <taxon>Cordycipitaceae</taxon>
        <taxon>Cordyceps</taxon>
    </lineage>
</organism>
<evidence type="ECO:0000256" key="1">
    <source>
        <dbReference type="SAM" id="MobiDB-lite"/>
    </source>
</evidence>
<protein>
    <submittedName>
        <fullName evidence="2">Uncharacterized protein</fullName>
    </submittedName>
</protein>
<proteinExistence type="predicted"/>
<dbReference type="GeneID" id="18162724"/>
<accession>G3J5H4</accession>
<name>G3J5H4_CORMM</name>
<dbReference type="EMBL" id="JH126399">
    <property type="protein sequence ID" value="EGX96035.1"/>
    <property type="molecule type" value="Genomic_DNA"/>
</dbReference>
<dbReference type="VEuPathDB" id="FungiDB:CCM_00690"/>
<feature type="compositionally biased region" description="Basic residues" evidence="1">
    <location>
        <begin position="77"/>
        <end position="86"/>
    </location>
</feature>
<evidence type="ECO:0000313" key="3">
    <source>
        <dbReference type="Proteomes" id="UP000001610"/>
    </source>
</evidence>